<feature type="transmembrane region" description="Helical" evidence="8">
    <location>
        <begin position="99"/>
        <end position="120"/>
    </location>
</feature>
<comment type="subcellular location">
    <subcellularLocation>
        <location evidence="1 8">Cell membrane</location>
        <topology evidence="1 8">Multi-pass membrane protein</topology>
    </subcellularLocation>
</comment>
<dbReference type="CDD" id="cd17320">
    <property type="entry name" value="MFS_MdfA_MDR_like"/>
    <property type="match status" value="1"/>
</dbReference>
<feature type="transmembrane region" description="Helical" evidence="8">
    <location>
        <begin position="339"/>
        <end position="360"/>
    </location>
</feature>
<dbReference type="NCBIfam" id="TIGR00710">
    <property type="entry name" value="efflux_Bcr_CflA"/>
    <property type="match status" value="1"/>
</dbReference>
<evidence type="ECO:0000256" key="5">
    <source>
        <dbReference type="ARBA" id="ARBA00022692"/>
    </source>
</evidence>
<organism evidence="10 11">
    <name type="scientific">Macrococcoides canis</name>
    <dbReference type="NCBI Taxonomy" id="1855823"/>
    <lineage>
        <taxon>Bacteria</taxon>
        <taxon>Bacillati</taxon>
        <taxon>Bacillota</taxon>
        <taxon>Bacilli</taxon>
        <taxon>Bacillales</taxon>
        <taxon>Staphylococcaceae</taxon>
        <taxon>Macrococcoides</taxon>
    </lineage>
</organism>
<dbReference type="Proteomes" id="UP000194154">
    <property type="component" value="Chromosome"/>
</dbReference>
<evidence type="ECO:0000313" key="11">
    <source>
        <dbReference type="Proteomes" id="UP000194154"/>
    </source>
</evidence>
<evidence type="ECO:0000256" key="3">
    <source>
        <dbReference type="ARBA" id="ARBA00022448"/>
    </source>
</evidence>
<keyword evidence="5 8" id="KW-0812">Transmembrane</keyword>
<sequence length="397" mass="43582">MKQKSLLFILVMASLAAFGPLSIDMYLPALPEVKDELHSTTAEVQLTLSFFMFGLALGNIIFGTLSDTTGRKKPLIFSLIVYIVVSLFSAVVNEVTLLILLRFIQGIAGGAGIVLSRAISSDLYKGKDLTKFLALLMLVNGAAPVFAPMLGGFILSFFSYRAIFLFLTLLSSLMLLGVITKVPESLPLNLRRESSLIAVIKDYQSLITRKSFILPILIQGFTFAIFFSYMAASPFILQNIYQLNAQQYSYVFALTGFGLILNAQITARLVNYIDQQKLFRFYSSLQIIAGIIVIISLLNHWSLWVLIPAFMFIVAPVSGIATLGFSLAMNGQKKSVGSASSLIGLLQYFIGAVATPLVGLQGEESVIPYIIVLALVSFIIIMLHIINYKINLNNQTI</sequence>
<feature type="transmembrane region" description="Helical" evidence="8">
    <location>
        <begin position="279"/>
        <end position="298"/>
    </location>
</feature>
<feature type="transmembrane region" description="Helical" evidence="8">
    <location>
        <begin position="46"/>
        <end position="63"/>
    </location>
</feature>
<dbReference type="PANTHER" id="PTHR23502">
    <property type="entry name" value="MAJOR FACILITATOR SUPERFAMILY"/>
    <property type="match status" value="1"/>
</dbReference>
<dbReference type="GeneID" id="35294316"/>
<dbReference type="OrthoDB" id="9800416at2"/>
<comment type="similarity">
    <text evidence="2 8">Belongs to the major facilitator superfamily. Bcr/CmlA family.</text>
</comment>
<dbReference type="EMBL" id="CP021059">
    <property type="protein sequence ID" value="ARQ05831.1"/>
    <property type="molecule type" value="Genomic_DNA"/>
</dbReference>
<dbReference type="SUPFAM" id="SSF103473">
    <property type="entry name" value="MFS general substrate transporter"/>
    <property type="match status" value="1"/>
</dbReference>
<dbReference type="Pfam" id="PF07690">
    <property type="entry name" value="MFS_1"/>
    <property type="match status" value="1"/>
</dbReference>
<dbReference type="KEGG" id="mcak:MCCS_01600"/>
<keyword evidence="6 8" id="KW-1133">Transmembrane helix</keyword>
<dbReference type="STRING" id="1855823.MCCS_01600"/>
<evidence type="ECO:0000259" key="9">
    <source>
        <dbReference type="PROSITE" id="PS50850"/>
    </source>
</evidence>
<feature type="transmembrane region" description="Helical" evidence="8">
    <location>
        <begin position="75"/>
        <end position="93"/>
    </location>
</feature>
<evidence type="ECO:0000256" key="4">
    <source>
        <dbReference type="ARBA" id="ARBA00022475"/>
    </source>
</evidence>
<feature type="transmembrane region" description="Helical" evidence="8">
    <location>
        <begin position="304"/>
        <end position="327"/>
    </location>
</feature>
<keyword evidence="4 8" id="KW-1003">Cell membrane</keyword>
<evidence type="ECO:0000313" key="10">
    <source>
        <dbReference type="EMBL" id="ARQ05831.1"/>
    </source>
</evidence>
<dbReference type="InterPro" id="IPR036259">
    <property type="entry name" value="MFS_trans_sf"/>
</dbReference>
<gene>
    <name evidence="10" type="primary">bcr_1</name>
    <name evidence="10" type="ORF">MCCS_01600</name>
</gene>
<accession>A0A1W7A8D2</accession>
<keyword evidence="7 8" id="KW-0472">Membrane</keyword>
<dbReference type="AlphaFoldDB" id="A0A1W7A8D2"/>
<protein>
    <recommendedName>
        <fullName evidence="8">Bcr/CflA family efflux transporter</fullName>
    </recommendedName>
</protein>
<evidence type="ECO:0000256" key="2">
    <source>
        <dbReference type="ARBA" id="ARBA00006236"/>
    </source>
</evidence>
<feature type="transmembrane region" description="Helical" evidence="8">
    <location>
        <begin position="212"/>
        <end position="236"/>
    </location>
</feature>
<feature type="transmembrane region" description="Helical" evidence="8">
    <location>
        <begin position="163"/>
        <end position="182"/>
    </location>
</feature>
<feature type="transmembrane region" description="Helical" evidence="8">
    <location>
        <begin position="366"/>
        <end position="386"/>
    </location>
</feature>
<dbReference type="InterPro" id="IPR020846">
    <property type="entry name" value="MFS_dom"/>
</dbReference>
<dbReference type="PROSITE" id="PS50850">
    <property type="entry name" value="MFS"/>
    <property type="match status" value="1"/>
</dbReference>
<feature type="transmembrane region" description="Helical" evidence="8">
    <location>
        <begin position="132"/>
        <end position="157"/>
    </location>
</feature>
<feature type="domain" description="Major facilitator superfamily (MFS) profile" evidence="9">
    <location>
        <begin position="5"/>
        <end position="389"/>
    </location>
</feature>
<keyword evidence="3 8" id="KW-0813">Transport</keyword>
<feature type="transmembrane region" description="Helical" evidence="8">
    <location>
        <begin position="248"/>
        <end position="267"/>
    </location>
</feature>
<dbReference type="GO" id="GO:0042910">
    <property type="term" value="F:xenobiotic transmembrane transporter activity"/>
    <property type="evidence" value="ECO:0007669"/>
    <property type="project" value="InterPro"/>
</dbReference>
<evidence type="ECO:0000256" key="8">
    <source>
        <dbReference type="RuleBase" id="RU365088"/>
    </source>
</evidence>
<keyword evidence="11" id="KW-1185">Reference proteome</keyword>
<comment type="caution">
    <text evidence="8">Lacks conserved residue(s) required for the propagation of feature annotation.</text>
</comment>
<dbReference type="InterPro" id="IPR004812">
    <property type="entry name" value="Efflux_drug-R_Bcr/CmlA"/>
</dbReference>
<dbReference type="Gene3D" id="1.20.1720.10">
    <property type="entry name" value="Multidrug resistance protein D"/>
    <property type="match status" value="1"/>
</dbReference>
<dbReference type="RefSeq" id="WP_086041549.1">
    <property type="nucleotide sequence ID" value="NZ_CBCRZA010000011.1"/>
</dbReference>
<evidence type="ECO:0000256" key="7">
    <source>
        <dbReference type="ARBA" id="ARBA00023136"/>
    </source>
</evidence>
<proteinExistence type="inferred from homology"/>
<dbReference type="GO" id="GO:0005886">
    <property type="term" value="C:plasma membrane"/>
    <property type="evidence" value="ECO:0007669"/>
    <property type="project" value="UniProtKB-SubCell"/>
</dbReference>
<name>A0A1W7A8D2_9STAP</name>
<evidence type="ECO:0000256" key="6">
    <source>
        <dbReference type="ARBA" id="ARBA00022989"/>
    </source>
</evidence>
<dbReference type="PANTHER" id="PTHR23502:SF132">
    <property type="entry name" value="POLYAMINE TRANSPORTER 2-RELATED"/>
    <property type="match status" value="1"/>
</dbReference>
<dbReference type="GO" id="GO:1990961">
    <property type="term" value="P:xenobiotic detoxification by transmembrane export across the plasma membrane"/>
    <property type="evidence" value="ECO:0007669"/>
    <property type="project" value="InterPro"/>
</dbReference>
<reference evidence="10 11" key="1">
    <citation type="journal article" date="2017" name="Int. J. Syst. Evol. Microbiol.">
        <title>Macrococcus canis sp. nov., a skin bacterium associated with infections in dogs.</title>
        <authorList>
            <person name="Gobeli Brawand S."/>
            <person name="Cotting K."/>
            <person name="Gomez-Sanz E."/>
            <person name="Collaud A."/>
            <person name="Thomann A."/>
            <person name="Brodard I."/>
            <person name="Rodriguez-Campos S."/>
            <person name="Strauss C."/>
            <person name="Perreten V."/>
        </authorList>
    </citation>
    <scope>NUCLEOTIDE SEQUENCE [LARGE SCALE GENOMIC DNA]</scope>
    <source>
        <strain evidence="10 11">KM45013</strain>
    </source>
</reference>
<dbReference type="FunFam" id="1.20.1720.10:FF:000005">
    <property type="entry name" value="Bcr/CflA family efflux transporter"/>
    <property type="match status" value="1"/>
</dbReference>
<dbReference type="InterPro" id="IPR011701">
    <property type="entry name" value="MFS"/>
</dbReference>
<evidence type="ECO:0000256" key="1">
    <source>
        <dbReference type="ARBA" id="ARBA00004651"/>
    </source>
</evidence>